<dbReference type="AlphaFoldDB" id="E7N4Q6"/>
<keyword evidence="1" id="KW-0175">Coiled coil</keyword>
<evidence type="ECO:0000313" key="2">
    <source>
        <dbReference type="EMBL" id="EFW28834.1"/>
    </source>
</evidence>
<dbReference type="EMBL" id="AECV01000056">
    <property type="protein sequence ID" value="EFW28834.1"/>
    <property type="molecule type" value="Genomic_DNA"/>
</dbReference>
<comment type="caution">
    <text evidence="2">The sequence shown here is derived from an EMBL/GenBank/DDBJ whole genome shotgun (WGS) entry which is preliminary data.</text>
</comment>
<gene>
    <name evidence="2" type="ORF">HMPREF9555_02001</name>
</gene>
<sequence>MSVLSLASVLDDPAKQIPIYAMVRAAAVSPAKDDALFENMRAEHFSYREQIRRLDRMDSEAYRVDIENLARSLDSLDEDIHKAASRAIFGDPYAVELNHADAKKTK</sequence>
<accession>E7N4Q6</accession>
<keyword evidence="3" id="KW-1185">Reference proteome</keyword>
<reference evidence="2 3" key="1">
    <citation type="submission" date="2010-08" db="EMBL/GenBank/DDBJ databases">
        <authorList>
            <person name="Weinstock G."/>
            <person name="Sodergren E."/>
            <person name="Clifton S."/>
            <person name="Fulton L."/>
            <person name="Fulton B."/>
            <person name="Courtney L."/>
            <person name="Fronick C."/>
            <person name="Harrison M."/>
            <person name="Strong C."/>
            <person name="Farmer C."/>
            <person name="Delahaunty K."/>
            <person name="Markovic C."/>
            <person name="Hall O."/>
            <person name="Minx P."/>
            <person name="Tomlinson C."/>
            <person name="Mitreva M."/>
            <person name="Hou S."/>
            <person name="Chen J."/>
            <person name="Wollam A."/>
            <person name="Pepin K.H."/>
            <person name="Johnson M."/>
            <person name="Bhonagiri V."/>
            <person name="Zhang X."/>
            <person name="Suruliraj S."/>
            <person name="Warren W."/>
            <person name="Chinwalla A."/>
            <person name="Mardis E.R."/>
            <person name="Wilson R.K."/>
        </authorList>
    </citation>
    <scope>NUCLEOTIDE SEQUENCE [LARGE SCALE GENOMIC DNA]</scope>
    <source>
        <strain evidence="2 3">F0399</strain>
    </source>
</reference>
<dbReference type="HOGENOM" id="CLU_2221402_0_0_9"/>
<dbReference type="STRING" id="749551.HMPREF9555_02001"/>
<dbReference type="Proteomes" id="UP000004633">
    <property type="component" value="Unassembled WGS sequence"/>
</dbReference>
<name>E7N4Q6_9FIRM</name>
<evidence type="ECO:0000256" key="1">
    <source>
        <dbReference type="SAM" id="Coils"/>
    </source>
</evidence>
<organism evidence="2 3">
    <name type="scientific">Selenomonas artemidis F0399</name>
    <dbReference type="NCBI Taxonomy" id="749551"/>
    <lineage>
        <taxon>Bacteria</taxon>
        <taxon>Bacillati</taxon>
        <taxon>Bacillota</taxon>
        <taxon>Negativicutes</taxon>
        <taxon>Selenomonadales</taxon>
        <taxon>Selenomonadaceae</taxon>
        <taxon>Selenomonas</taxon>
    </lineage>
</organism>
<feature type="coiled-coil region" evidence="1">
    <location>
        <begin position="59"/>
        <end position="86"/>
    </location>
</feature>
<protein>
    <submittedName>
        <fullName evidence="2">Uncharacterized protein</fullName>
    </submittedName>
</protein>
<dbReference type="RefSeq" id="WP_009350648.1">
    <property type="nucleotide sequence ID" value="NZ_GL638155.1"/>
</dbReference>
<proteinExistence type="predicted"/>
<evidence type="ECO:0000313" key="3">
    <source>
        <dbReference type="Proteomes" id="UP000004633"/>
    </source>
</evidence>